<comment type="function">
    <text evidence="7">Catalyzes the synthesis of 5,6-dihydrouridine (D), a modified base found in the D-loop of most tRNAs, via the reduction of the C5-C6 double bond in target uridines.</text>
</comment>
<dbReference type="NCBIfam" id="TIGR00737">
    <property type="entry name" value="nifR3_yhdG"/>
    <property type="match status" value="1"/>
</dbReference>
<feature type="domain" description="DUS-like FMN-binding" evidence="10">
    <location>
        <begin position="14"/>
        <end position="317"/>
    </location>
</feature>
<feature type="binding site" evidence="9">
    <location>
        <position position="172"/>
    </location>
    <ligand>
        <name>FMN</name>
        <dbReference type="ChEBI" id="CHEBI:58210"/>
    </ligand>
</feature>
<accession>A0A4R0XRG0</accession>
<dbReference type="GO" id="GO:0050660">
    <property type="term" value="F:flavin adenine dinucleotide binding"/>
    <property type="evidence" value="ECO:0007669"/>
    <property type="project" value="InterPro"/>
</dbReference>
<evidence type="ECO:0000256" key="6">
    <source>
        <dbReference type="ARBA" id="ARBA00023002"/>
    </source>
</evidence>
<dbReference type="PROSITE" id="PS01136">
    <property type="entry name" value="UPF0034"/>
    <property type="match status" value="1"/>
</dbReference>
<sequence length="329" mass="36693">MFKIGNIEIKNKVILAPMAGVTNSAYRVIAKDFEPGYTCTEMTSNVGLKYNSEKTLDIARVTPEEGIVALQIFGGDVEDYVNAAKYFDENSNASIIDINMGCPVKKVAIKSQAGSALTKTPDKVREIVEGIVAVIKKPLTVKIRLGWDENSSNYMELAKIIEEAGASALIVHGRTREQMYQGNANWDAIKEIKENLSIPVIGNGDVFTPEDAKRMLEYTGVDAVMVARAAQSSPWVLKQMKDYIETGTYEADPTIETIHSTIKRYIEILLKNWSPNYTLAQSKSVASQWFAKFKGASDERMAFMTAKTLEDFQKNIAIFVDKIKEKYEQ</sequence>
<evidence type="ECO:0000256" key="1">
    <source>
        <dbReference type="ARBA" id="ARBA00001917"/>
    </source>
</evidence>
<feature type="binding site" evidence="9">
    <location>
        <begin position="17"/>
        <end position="19"/>
    </location>
    <ligand>
        <name>FMN</name>
        <dbReference type="ChEBI" id="CHEBI:58210"/>
    </ligand>
</feature>
<dbReference type="Pfam" id="PF01207">
    <property type="entry name" value="Dus"/>
    <property type="match status" value="1"/>
</dbReference>
<dbReference type="PIRSF" id="PIRSF006621">
    <property type="entry name" value="Dus"/>
    <property type="match status" value="1"/>
</dbReference>
<reference evidence="11 12" key="1">
    <citation type="submission" date="2018-02" db="EMBL/GenBank/DDBJ databases">
        <title>Mycoplasma marinum and Mycoplasma todarodis sp. nov., moderately halophilic and psychrotolerant mycoplasmas isolated from cephalopods.</title>
        <authorList>
            <person name="Viver T."/>
        </authorList>
    </citation>
    <scope>NUCLEOTIDE SEQUENCE [LARGE SCALE GENOMIC DNA]</scope>
    <source>
        <strain evidence="11 12">5H</strain>
    </source>
</reference>
<dbReference type="InterPro" id="IPR013785">
    <property type="entry name" value="Aldolase_TIM"/>
</dbReference>
<evidence type="ECO:0000313" key="11">
    <source>
        <dbReference type="EMBL" id="TCG10990.1"/>
    </source>
</evidence>
<protein>
    <recommendedName>
        <fullName evidence="7">tRNA-dihydrouridine synthase</fullName>
        <ecNumber evidence="7">1.3.1.-</ecNumber>
    </recommendedName>
</protein>
<dbReference type="InterPro" id="IPR001269">
    <property type="entry name" value="DUS_fam"/>
</dbReference>
<evidence type="ECO:0000256" key="8">
    <source>
        <dbReference type="PIRSR" id="PIRSR006621-1"/>
    </source>
</evidence>
<proteinExistence type="inferred from homology"/>
<dbReference type="Gene3D" id="3.20.20.70">
    <property type="entry name" value="Aldolase class I"/>
    <property type="match status" value="1"/>
</dbReference>
<dbReference type="GO" id="GO:0003723">
    <property type="term" value="F:RNA binding"/>
    <property type="evidence" value="ECO:0007669"/>
    <property type="project" value="TreeGrafter"/>
</dbReference>
<dbReference type="InterPro" id="IPR035587">
    <property type="entry name" value="DUS-like_FMN-bd"/>
</dbReference>
<dbReference type="AlphaFoldDB" id="A0A4R0XRG0"/>
<dbReference type="CDD" id="cd02801">
    <property type="entry name" value="DUS_like_FMN"/>
    <property type="match status" value="1"/>
</dbReference>
<evidence type="ECO:0000256" key="4">
    <source>
        <dbReference type="ARBA" id="ARBA00022694"/>
    </source>
</evidence>
<evidence type="ECO:0000256" key="5">
    <source>
        <dbReference type="ARBA" id="ARBA00022857"/>
    </source>
</evidence>
<dbReference type="PANTHER" id="PTHR45846">
    <property type="entry name" value="TRNA-DIHYDROURIDINE(47) SYNTHASE [NAD(P)(+)]-LIKE"/>
    <property type="match status" value="1"/>
</dbReference>
<dbReference type="InterPro" id="IPR004652">
    <property type="entry name" value="DusB-like"/>
</dbReference>
<keyword evidence="3 7" id="KW-0288">FMN</keyword>
<evidence type="ECO:0000256" key="9">
    <source>
        <dbReference type="PIRSR" id="PIRSR006621-2"/>
    </source>
</evidence>
<dbReference type="EMBL" id="PSZP01000016">
    <property type="protein sequence ID" value="TCG10990.1"/>
    <property type="molecule type" value="Genomic_DNA"/>
</dbReference>
<dbReference type="SUPFAM" id="SSF51395">
    <property type="entry name" value="FMN-linked oxidoreductases"/>
    <property type="match status" value="1"/>
</dbReference>
<keyword evidence="9" id="KW-0547">Nucleotide-binding</keyword>
<organism evidence="11 12">
    <name type="scientific">Mycoplasma todarodis</name>
    <dbReference type="NCBI Taxonomy" id="1937191"/>
    <lineage>
        <taxon>Bacteria</taxon>
        <taxon>Bacillati</taxon>
        <taxon>Mycoplasmatota</taxon>
        <taxon>Mollicutes</taxon>
        <taxon>Mycoplasmataceae</taxon>
        <taxon>Mycoplasma</taxon>
    </lineage>
</organism>
<evidence type="ECO:0000256" key="2">
    <source>
        <dbReference type="ARBA" id="ARBA00022630"/>
    </source>
</evidence>
<keyword evidence="4 7" id="KW-0819">tRNA processing</keyword>
<dbReference type="EC" id="1.3.1.-" evidence="7"/>
<dbReference type="GO" id="GO:0017150">
    <property type="term" value="F:tRNA dihydrouridine synthase activity"/>
    <property type="evidence" value="ECO:0007669"/>
    <property type="project" value="InterPro"/>
</dbReference>
<gene>
    <name evidence="11" type="ORF">C4B25_02510</name>
</gene>
<evidence type="ECO:0000256" key="3">
    <source>
        <dbReference type="ARBA" id="ARBA00022643"/>
    </source>
</evidence>
<name>A0A4R0XRG0_9MOLU</name>
<evidence type="ECO:0000313" key="12">
    <source>
        <dbReference type="Proteomes" id="UP000291072"/>
    </source>
</evidence>
<feature type="active site" description="Proton donor" evidence="8">
    <location>
        <position position="102"/>
    </location>
</feature>
<keyword evidence="12" id="KW-1185">Reference proteome</keyword>
<keyword evidence="6 7" id="KW-0560">Oxidoreductase</keyword>
<comment type="cofactor">
    <cofactor evidence="1 7 9">
        <name>FMN</name>
        <dbReference type="ChEBI" id="CHEBI:58210"/>
    </cofactor>
</comment>
<dbReference type="Proteomes" id="UP000291072">
    <property type="component" value="Unassembled WGS sequence"/>
</dbReference>
<feature type="binding site" evidence="9">
    <location>
        <position position="71"/>
    </location>
    <ligand>
        <name>FMN</name>
        <dbReference type="ChEBI" id="CHEBI:58210"/>
    </ligand>
</feature>
<evidence type="ECO:0000259" key="10">
    <source>
        <dbReference type="Pfam" id="PF01207"/>
    </source>
</evidence>
<keyword evidence="5" id="KW-0521">NADP</keyword>
<comment type="similarity">
    <text evidence="7">Belongs to the dus family.</text>
</comment>
<dbReference type="PANTHER" id="PTHR45846:SF1">
    <property type="entry name" value="TRNA-DIHYDROURIDINE(47) SYNTHASE [NAD(P)(+)]-LIKE"/>
    <property type="match status" value="1"/>
</dbReference>
<dbReference type="RefSeq" id="WP_131613485.1">
    <property type="nucleotide sequence ID" value="NZ_PSZP01000016.1"/>
</dbReference>
<keyword evidence="2 7" id="KW-0285">Flavoprotein</keyword>
<feature type="binding site" evidence="9">
    <location>
        <position position="142"/>
    </location>
    <ligand>
        <name>FMN</name>
        <dbReference type="ChEBI" id="CHEBI:58210"/>
    </ligand>
</feature>
<comment type="caution">
    <text evidence="11">The sequence shown here is derived from an EMBL/GenBank/DDBJ whole genome shotgun (WGS) entry which is preliminary data.</text>
</comment>
<dbReference type="InterPro" id="IPR018517">
    <property type="entry name" value="tRNA_hU_synthase_CS"/>
</dbReference>
<dbReference type="OrthoDB" id="9764501at2"/>
<evidence type="ECO:0000256" key="7">
    <source>
        <dbReference type="PIRNR" id="PIRNR006621"/>
    </source>
</evidence>
<feature type="binding site" evidence="9">
    <location>
        <begin position="227"/>
        <end position="228"/>
    </location>
    <ligand>
        <name>FMN</name>
        <dbReference type="ChEBI" id="CHEBI:58210"/>
    </ligand>
</feature>